<dbReference type="Proteomes" id="UP000829649">
    <property type="component" value="Segment"/>
</dbReference>
<reference evidence="1" key="1">
    <citation type="submission" date="2021-11" db="EMBL/GenBank/DDBJ databases">
        <authorList>
            <person name="Sousa J."/>
            <person name="Sillankorva S."/>
            <person name="Faustino A."/>
            <person name="Carvalho C."/>
        </authorList>
    </citation>
    <scope>NUCLEOTIDE SEQUENCE</scope>
</reference>
<dbReference type="EMBL" id="OL604152">
    <property type="protein sequence ID" value="UJQ43997.1"/>
    <property type="molecule type" value="Genomic_DNA"/>
</dbReference>
<evidence type="ECO:0000313" key="2">
    <source>
        <dbReference type="Proteomes" id="UP000829649"/>
    </source>
</evidence>
<evidence type="ECO:0000313" key="1">
    <source>
        <dbReference type="EMBL" id="UJQ43997.1"/>
    </source>
</evidence>
<proteinExistence type="predicted"/>
<sequence>MTDIEKRIKELRRRQVCVRESIEILRKQWRDDQEELAKLAPQAIRSGISVNLEISEP</sequence>
<name>A0AAE8Z342_9CAUD</name>
<reference evidence="1" key="2">
    <citation type="journal article" date="2022" name="Curr. Genet.">
        <title>Suggestion for a new bacteriophage genus for the Klebsiella pneumoniae phage vB_KpnS-Carvaje.</title>
        <authorList>
            <person name="Sousa J.C."/>
            <person name="Sillankorva S."/>
            <person name="Faustino A."/>
            <person name="Carvalho C.M."/>
        </authorList>
    </citation>
    <scope>NUCLEOTIDE SEQUENCE</scope>
</reference>
<accession>A0AAE8Z342</accession>
<organism evidence="1 2">
    <name type="scientific">Klebsiella phage vB_KpnS-Carvaje</name>
    <dbReference type="NCBI Taxonomy" id="2900314"/>
    <lineage>
        <taxon>Viruses</taxon>
        <taxon>Duplodnaviria</taxon>
        <taxon>Heunggongvirae</taxon>
        <taxon>Uroviricota</taxon>
        <taxon>Caudoviricetes</taxon>
        <taxon>Carvajevirus</taxon>
        <taxon>Carvajevirus carvaje</taxon>
    </lineage>
</organism>
<protein>
    <submittedName>
        <fullName evidence="1">Uncharacterized protein</fullName>
    </submittedName>
</protein>
<gene>
    <name evidence="1" type="ORF">vBKpnSCarvaje_0033</name>
</gene>
<keyword evidence="2" id="KW-1185">Reference proteome</keyword>